<dbReference type="SUPFAM" id="SSF117281">
    <property type="entry name" value="Kelch motif"/>
    <property type="match status" value="1"/>
</dbReference>
<dbReference type="Proteomes" id="UP000324222">
    <property type="component" value="Unassembled WGS sequence"/>
</dbReference>
<comment type="caution">
    <text evidence="1">The sequence shown here is derived from an EMBL/GenBank/DDBJ whole genome shotgun (WGS) entry which is preliminary data.</text>
</comment>
<gene>
    <name evidence="1" type="primary">Klhdc3</name>
    <name evidence="1" type="ORF">E2C01_020844</name>
</gene>
<dbReference type="Gene3D" id="2.120.10.80">
    <property type="entry name" value="Kelch-type beta propeller"/>
    <property type="match status" value="2"/>
</dbReference>
<dbReference type="InterPro" id="IPR011498">
    <property type="entry name" value="Kelch_2"/>
</dbReference>
<name>A0A5B7E3E3_PORTR</name>
<protein>
    <submittedName>
        <fullName evidence="1">Kelch domain-containing protein 3</fullName>
    </submittedName>
</protein>
<keyword evidence="2" id="KW-1185">Reference proteome</keyword>
<dbReference type="EMBL" id="VSRR010001784">
    <property type="protein sequence ID" value="MPC27666.1"/>
    <property type="molecule type" value="Genomic_DNA"/>
</dbReference>
<dbReference type="PANTHER" id="PTHR46461">
    <property type="entry name" value="KELCH DOMAIN-CONTAINING PROTEIN 3"/>
    <property type="match status" value="1"/>
</dbReference>
<evidence type="ECO:0000313" key="2">
    <source>
        <dbReference type="Proteomes" id="UP000324222"/>
    </source>
</evidence>
<dbReference type="InterPro" id="IPR015915">
    <property type="entry name" value="Kelch-typ_b-propeller"/>
</dbReference>
<dbReference type="OrthoDB" id="432528at2759"/>
<dbReference type="GO" id="GO:0003682">
    <property type="term" value="F:chromatin binding"/>
    <property type="evidence" value="ECO:0007669"/>
    <property type="project" value="InterPro"/>
</dbReference>
<dbReference type="Pfam" id="PF07646">
    <property type="entry name" value="Kelch_2"/>
    <property type="match status" value="1"/>
</dbReference>
<organism evidence="1 2">
    <name type="scientific">Portunus trituberculatus</name>
    <name type="common">Swimming crab</name>
    <name type="synonym">Neptunus trituberculatus</name>
    <dbReference type="NCBI Taxonomy" id="210409"/>
    <lineage>
        <taxon>Eukaryota</taxon>
        <taxon>Metazoa</taxon>
        <taxon>Ecdysozoa</taxon>
        <taxon>Arthropoda</taxon>
        <taxon>Crustacea</taxon>
        <taxon>Multicrustacea</taxon>
        <taxon>Malacostraca</taxon>
        <taxon>Eumalacostraca</taxon>
        <taxon>Eucarida</taxon>
        <taxon>Decapoda</taxon>
        <taxon>Pleocyemata</taxon>
        <taxon>Brachyura</taxon>
        <taxon>Eubrachyura</taxon>
        <taxon>Portunoidea</taxon>
        <taxon>Portunidae</taxon>
        <taxon>Portuninae</taxon>
        <taxon>Portunus</taxon>
    </lineage>
</organism>
<reference evidence="1 2" key="1">
    <citation type="submission" date="2019-05" db="EMBL/GenBank/DDBJ databases">
        <title>Another draft genome of Portunus trituberculatus and its Hox gene families provides insights of decapod evolution.</title>
        <authorList>
            <person name="Jeong J.-H."/>
            <person name="Song I."/>
            <person name="Kim S."/>
            <person name="Choi T."/>
            <person name="Kim D."/>
            <person name="Ryu S."/>
            <person name="Kim W."/>
        </authorList>
    </citation>
    <scope>NUCLEOTIDE SEQUENCE [LARGE SCALE GENOMIC DNA]</scope>
    <source>
        <tissue evidence="1">Muscle</tissue>
    </source>
</reference>
<evidence type="ECO:0000313" key="1">
    <source>
        <dbReference type="EMBL" id="MPC27666.1"/>
    </source>
</evidence>
<dbReference type="InterPro" id="IPR052637">
    <property type="entry name" value="KLHDC3-like"/>
</dbReference>
<dbReference type="PANTHER" id="PTHR46461:SF1">
    <property type="entry name" value="KELCH DOMAIN-CONTAINING PROTEIN 3"/>
    <property type="match status" value="1"/>
</dbReference>
<accession>A0A5B7E3E3</accession>
<dbReference type="AlphaFoldDB" id="A0A5B7E3E3"/>
<sequence length="201" mass="22872">MLLFFFPQGPSPIFRDFHTATGIDGVMFVWGGREVPSGWYDSPDHEEYGSDMYALDTTTNRWSIVPSSGSVPIGRRSHSAWTHYWERVKPLGVGPCPRRRQSCCVVGSRMFLFGGTSPKENYEDLTPAEDDAYSEESTDRRLKDHNDLHVLDFEPSLKTLCLIRVESLKLDTSWLPRELQALLEVMTLPNKITPRPLNHTG</sequence>
<dbReference type="GO" id="GO:0005737">
    <property type="term" value="C:cytoplasm"/>
    <property type="evidence" value="ECO:0007669"/>
    <property type="project" value="TreeGrafter"/>
</dbReference>
<proteinExistence type="predicted"/>